<proteinExistence type="predicted"/>
<dbReference type="Proteomes" id="UP000827092">
    <property type="component" value="Unassembled WGS sequence"/>
</dbReference>
<name>A0AAV6VFZ0_9ARAC</name>
<comment type="caution">
    <text evidence="1">The sequence shown here is derived from an EMBL/GenBank/DDBJ whole genome shotgun (WGS) entry which is preliminary data.</text>
</comment>
<accession>A0AAV6VFZ0</accession>
<sequence>MQMIGGRMMDVPPSLDEEAAVFFILYPPPPQRTPQQIKVWGDRWGARRATAGSSRRIQKQPRTTLESDVLVHLSFASCCIDWSFLFI</sequence>
<reference evidence="1 2" key="1">
    <citation type="journal article" date="2022" name="Nat. Ecol. Evol.">
        <title>A masculinizing supergene underlies an exaggerated male reproductive morph in a spider.</title>
        <authorList>
            <person name="Hendrickx F."/>
            <person name="De Corte Z."/>
            <person name="Sonet G."/>
            <person name="Van Belleghem S.M."/>
            <person name="Kostlbacher S."/>
            <person name="Vangestel C."/>
        </authorList>
    </citation>
    <scope>NUCLEOTIDE SEQUENCE [LARGE SCALE GENOMIC DNA]</scope>
    <source>
        <strain evidence="1">W744_W776</strain>
    </source>
</reference>
<protein>
    <submittedName>
        <fullName evidence="1">Uncharacterized protein</fullName>
    </submittedName>
</protein>
<evidence type="ECO:0000313" key="2">
    <source>
        <dbReference type="Proteomes" id="UP000827092"/>
    </source>
</evidence>
<organism evidence="1 2">
    <name type="scientific">Oedothorax gibbosus</name>
    <dbReference type="NCBI Taxonomy" id="931172"/>
    <lineage>
        <taxon>Eukaryota</taxon>
        <taxon>Metazoa</taxon>
        <taxon>Ecdysozoa</taxon>
        <taxon>Arthropoda</taxon>
        <taxon>Chelicerata</taxon>
        <taxon>Arachnida</taxon>
        <taxon>Araneae</taxon>
        <taxon>Araneomorphae</taxon>
        <taxon>Entelegynae</taxon>
        <taxon>Araneoidea</taxon>
        <taxon>Linyphiidae</taxon>
        <taxon>Erigoninae</taxon>
        <taxon>Oedothorax</taxon>
    </lineage>
</organism>
<dbReference type="AlphaFoldDB" id="A0AAV6VFZ0"/>
<keyword evidence="2" id="KW-1185">Reference proteome</keyword>
<gene>
    <name evidence="1" type="ORF">JTE90_002201</name>
</gene>
<dbReference type="EMBL" id="JAFNEN010000084">
    <property type="protein sequence ID" value="KAG8195580.1"/>
    <property type="molecule type" value="Genomic_DNA"/>
</dbReference>
<evidence type="ECO:0000313" key="1">
    <source>
        <dbReference type="EMBL" id="KAG8195580.1"/>
    </source>
</evidence>